<dbReference type="PANTHER" id="PTHR34698:SF2">
    <property type="entry name" value="5-OXOPROLINASE SUBUNIT B"/>
    <property type="match status" value="1"/>
</dbReference>
<keyword evidence="3" id="KW-0067">ATP-binding</keyword>
<dbReference type="SUPFAM" id="SSF50891">
    <property type="entry name" value="Cyclophilin-like"/>
    <property type="match status" value="1"/>
</dbReference>
<feature type="domain" description="Carboxyltransferase" evidence="4">
    <location>
        <begin position="6"/>
        <end position="206"/>
    </location>
</feature>
<evidence type="ECO:0000256" key="1">
    <source>
        <dbReference type="ARBA" id="ARBA00022741"/>
    </source>
</evidence>
<dbReference type="GO" id="GO:0016787">
    <property type="term" value="F:hydrolase activity"/>
    <property type="evidence" value="ECO:0007669"/>
    <property type="project" value="UniProtKB-KW"/>
</dbReference>
<dbReference type="STRING" id="908615.SAMN05421540_102156"/>
<dbReference type="RefSeq" id="WP_093239234.1">
    <property type="nucleotide sequence ID" value="NZ_FNQF01000002.1"/>
</dbReference>
<protein>
    <submittedName>
        <fullName evidence="5">Sensor histidine kinase inhibitor, KipI family</fullName>
    </submittedName>
</protein>
<dbReference type="EMBL" id="FNQF01000002">
    <property type="protein sequence ID" value="SDZ91138.1"/>
    <property type="molecule type" value="Genomic_DNA"/>
</dbReference>
<evidence type="ECO:0000313" key="5">
    <source>
        <dbReference type="EMBL" id="SDZ91138.1"/>
    </source>
</evidence>
<dbReference type="InterPro" id="IPR029000">
    <property type="entry name" value="Cyclophilin-like_dom_sf"/>
</dbReference>
<dbReference type="PANTHER" id="PTHR34698">
    <property type="entry name" value="5-OXOPROLINASE SUBUNIT B"/>
    <property type="match status" value="1"/>
</dbReference>
<evidence type="ECO:0000256" key="2">
    <source>
        <dbReference type="ARBA" id="ARBA00022801"/>
    </source>
</evidence>
<sequence>MLENNFEISVFNEHSILIQFDFHIDEKNVDLLLFYRNLIIEKNNKSILQVINTYNSLLVIYVFDIDKIYSEKESLKELILSTEANQEFNSEVFEIPVCYDAEYGFDLELISEQNNIEISQISELHSARQYRVFFIGFLPGFPYLSHVDQRLEIKRKKRPRSSIPKGSVGIAGLQTGIYPESSPAGWQIIGKTPLHLFDKINKKSLLSAGDYVRFKPVSKSEFLEIEDQVFHESYQIQIS</sequence>
<dbReference type="NCBIfam" id="TIGR00370">
    <property type="entry name" value="5-oxoprolinase subunit PxpB"/>
    <property type="match status" value="1"/>
</dbReference>
<keyword evidence="1" id="KW-0547">Nucleotide-binding</keyword>
<name>A0A1H3WY35_9FLAO</name>
<accession>A0A1H3WY35</accession>
<gene>
    <name evidence="5" type="ORF">SAMN05421540_102156</name>
</gene>
<dbReference type="AlphaFoldDB" id="A0A1H3WY35"/>
<dbReference type="SUPFAM" id="SSF160467">
    <property type="entry name" value="PH0987 N-terminal domain-like"/>
    <property type="match status" value="1"/>
</dbReference>
<dbReference type="Pfam" id="PF02682">
    <property type="entry name" value="CT_C_D"/>
    <property type="match status" value="1"/>
</dbReference>
<organism evidence="5 6">
    <name type="scientific">Psychroflexus halocasei</name>
    <dbReference type="NCBI Taxonomy" id="908615"/>
    <lineage>
        <taxon>Bacteria</taxon>
        <taxon>Pseudomonadati</taxon>
        <taxon>Bacteroidota</taxon>
        <taxon>Flavobacteriia</taxon>
        <taxon>Flavobacteriales</taxon>
        <taxon>Flavobacteriaceae</taxon>
        <taxon>Psychroflexus</taxon>
    </lineage>
</organism>
<evidence type="ECO:0000313" key="6">
    <source>
        <dbReference type="Proteomes" id="UP000198820"/>
    </source>
</evidence>
<dbReference type="InterPro" id="IPR010016">
    <property type="entry name" value="PxpB"/>
</dbReference>
<reference evidence="5 6" key="1">
    <citation type="submission" date="2016-10" db="EMBL/GenBank/DDBJ databases">
        <authorList>
            <person name="de Groot N.N."/>
        </authorList>
    </citation>
    <scope>NUCLEOTIDE SEQUENCE [LARGE SCALE GENOMIC DNA]</scope>
    <source>
        <strain evidence="5 6">DSM 23581</strain>
    </source>
</reference>
<dbReference type="Gene3D" id="2.40.100.10">
    <property type="entry name" value="Cyclophilin-like"/>
    <property type="match status" value="1"/>
</dbReference>
<dbReference type="Proteomes" id="UP000198820">
    <property type="component" value="Unassembled WGS sequence"/>
</dbReference>
<proteinExistence type="predicted"/>
<keyword evidence="6" id="KW-1185">Reference proteome</keyword>
<dbReference type="GO" id="GO:0005524">
    <property type="term" value="F:ATP binding"/>
    <property type="evidence" value="ECO:0007669"/>
    <property type="project" value="UniProtKB-KW"/>
</dbReference>
<dbReference type="SMART" id="SM00796">
    <property type="entry name" value="AHS1"/>
    <property type="match status" value="1"/>
</dbReference>
<evidence type="ECO:0000256" key="3">
    <source>
        <dbReference type="ARBA" id="ARBA00022840"/>
    </source>
</evidence>
<dbReference type="InterPro" id="IPR003833">
    <property type="entry name" value="CT_C_D"/>
</dbReference>
<evidence type="ECO:0000259" key="4">
    <source>
        <dbReference type="SMART" id="SM00796"/>
    </source>
</evidence>
<dbReference type="Gene3D" id="3.30.1360.40">
    <property type="match status" value="1"/>
</dbReference>
<keyword evidence="2" id="KW-0378">Hydrolase</keyword>